<dbReference type="AlphaFoldDB" id="A0A086L6J7"/>
<dbReference type="VEuPathDB" id="ToxoDB:TGP89_270080"/>
<feature type="compositionally biased region" description="Polar residues" evidence="1">
    <location>
        <begin position="50"/>
        <end position="75"/>
    </location>
</feature>
<evidence type="ECO:0000313" key="2">
    <source>
        <dbReference type="EMBL" id="KFG52265.1"/>
    </source>
</evidence>
<feature type="compositionally biased region" description="Basic and acidic residues" evidence="1">
    <location>
        <begin position="33"/>
        <end position="49"/>
    </location>
</feature>
<sequence>MTARLRRCTCRVLDHLKRTPTPEKSCRCVAGESRTEKGAVTHRDNKRSTEQSGGTATQQDQEQWPASPFSSSVST</sequence>
<evidence type="ECO:0000256" key="1">
    <source>
        <dbReference type="SAM" id="MobiDB-lite"/>
    </source>
</evidence>
<dbReference type="EMBL" id="AEYI02000038">
    <property type="protein sequence ID" value="KFG52265.1"/>
    <property type="molecule type" value="Genomic_DNA"/>
</dbReference>
<organism evidence="2 3">
    <name type="scientific">Toxoplasma gondii p89</name>
    <dbReference type="NCBI Taxonomy" id="943119"/>
    <lineage>
        <taxon>Eukaryota</taxon>
        <taxon>Sar</taxon>
        <taxon>Alveolata</taxon>
        <taxon>Apicomplexa</taxon>
        <taxon>Conoidasida</taxon>
        <taxon>Coccidia</taxon>
        <taxon>Eucoccidiorida</taxon>
        <taxon>Eimeriorina</taxon>
        <taxon>Sarcocystidae</taxon>
        <taxon>Toxoplasma</taxon>
    </lineage>
</organism>
<protein>
    <submittedName>
        <fullName evidence="2">Uncharacterized protein</fullName>
    </submittedName>
</protein>
<gene>
    <name evidence="2" type="ORF">TGP89_270080</name>
</gene>
<dbReference type="Proteomes" id="UP000028828">
    <property type="component" value="Unassembled WGS sequence"/>
</dbReference>
<comment type="caution">
    <text evidence="2">The sequence shown here is derived from an EMBL/GenBank/DDBJ whole genome shotgun (WGS) entry which is preliminary data.</text>
</comment>
<accession>A0A086L6J7</accession>
<evidence type="ECO:0000313" key="3">
    <source>
        <dbReference type="Proteomes" id="UP000028828"/>
    </source>
</evidence>
<feature type="region of interest" description="Disordered" evidence="1">
    <location>
        <begin position="21"/>
        <end position="75"/>
    </location>
</feature>
<proteinExistence type="predicted"/>
<name>A0A086L6J7_TOXGO</name>
<reference evidence="2 3" key="1">
    <citation type="submission" date="2014-03" db="EMBL/GenBank/DDBJ databases">
        <authorList>
            <person name="Sibley D."/>
            <person name="Venepally P."/>
            <person name="Karamycheva S."/>
            <person name="Hadjithomas M."/>
            <person name="Khan A."/>
            <person name="Brunk B."/>
            <person name="Roos D."/>
            <person name="Caler E."/>
            <person name="Lorenzi H."/>
        </authorList>
    </citation>
    <scope>NUCLEOTIDE SEQUENCE [LARGE SCALE GENOMIC DNA]</scope>
    <source>
        <strain evidence="3">p89</strain>
    </source>
</reference>